<evidence type="ECO:0000256" key="7">
    <source>
        <dbReference type="ARBA" id="ARBA00023136"/>
    </source>
</evidence>
<evidence type="ECO:0000256" key="2">
    <source>
        <dbReference type="ARBA" id="ARBA00009142"/>
    </source>
</evidence>
<sequence>MTVIFAGIATFVAAIIQRITGLGFVLVLVGPIVLLYGPIEGVTLAVLLAFVASLAAIPMVWRHIDWKRSWWLIWPGLIAAPFGALVVRLLPDAALLLVIAAMAYVTLLAGRIPALSASLTGRRGAVAAGAAAGFMNVASGLGGPPLAAYAVGDRWGQRSFAASAQLIFIAFDIATVALRGLPVTPIEDVGTLVVATIAGIAIGTVLSRNVAPRIARAAMLVIAWAGATVVLVRGILALFP</sequence>
<keyword evidence="7 8" id="KW-0472">Membrane</keyword>
<feature type="transmembrane region" description="Helical" evidence="8">
    <location>
        <begin position="12"/>
        <end position="36"/>
    </location>
</feature>
<gene>
    <name evidence="9" type="ORF">FB391_0749</name>
</gene>
<reference evidence="9 10" key="1">
    <citation type="submission" date="2019-06" db="EMBL/GenBank/DDBJ databases">
        <title>Sequencing the genomes of 1000 actinobacteria strains.</title>
        <authorList>
            <person name="Klenk H.-P."/>
        </authorList>
    </citation>
    <scope>NUCLEOTIDE SEQUENCE [LARGE SCALE GENOMIC DNA]</scope>
    <source>
        <strain evidence="9 10">DSM 105492</strain>
    </source>
</reference>
<comment type="caution">
    <text evidence="9">The sequence shown here is derived from an EMBL/GenBank/DDBJ whole genome shotgun (WGS) entry which is preliminary data.</text>
</comment>
<dbReference type="OrthoDB" id="3872971at2"/>
<dbReference type="PANTHER" id="PTHR30269:SF37">
    <property type="entry name" value="MEMBRANE TRANSPORTER PROTEIN"/>
    <property type="match status" value="1"/>
</dbReference>
<comment type="subcellular location">
    <subcellularLocation>
        <location evidence="1 8">Cell membrane</location>
        <topology evidence="1 8">Multi-pass membrane protein</topology>
    </subcellularLocation>
</comment>
<feature type="transmembrane region" description="Helical" evidence="8">
    <location>
        <begin position="124"/>
        <end position="147"/>
    </location>
</feature>
<dbReference type="InterPro" id="IPR052017">
    <property type="entry name" value="TSUP"/>
</dbReference>
<keyword evidence="5 8" id="KW-0812">Transmembrane</keyword>
<evidence type="ECO:0000313" key="9">
    <source>
        <dbReference type="EMBL" id="TQM34461.1"/>
    </source>
</evidence>
<evidence type="ECO:0000256" key="4">
    <source>
        <dbReference type="ARBA" id="ARBA00022475"/>
    </source>
</evidence>
<evidence type="ECO:0000256" key="3">
    <source>
        <dbReference type="ARBA" id="ARBA00022448"/>
    </source>
</evidence>
<evidence type="ECO:0000256" key="1">
    <source>
        <dbReference type="ARBA" id="ARBA00004651"/>
    </source>
</evidence>
<evidence type="ECO:0000256" key="6">
    <source>
        <dbReference type="ARBA" id="ARBA00022989"/>
    </source>
</evidence>
<keyword evidence="10" id="KW-1185">Reference proteome</keyword>
<feature type="transmembrane region" description="Helical" evidence="8">
    <location>
        <begin position="159"/>
        <end position="178"/>
    </location>
</feature>
<feature type="transmembrane region" description="Helical" evidence="8">
    <location>
        <begin position="42"/>
        <end position="61"/>
    </location>
</feature>
<feature type="transmembrane region" description="Helical" evidence="8">
    <location>
        <begin position="70"/>
        <end position="87"/>
    </location>
</feature>
<dbReference type="Pfam" id="PF01925">
    <property type="entry name" value="TauE"/>
    <property type="match status" value="1"/>
</dbReference>
<keyword evidence="3" id="KW-0813">Transport</keyword>
<proteinExistence type="inferred from homology"/>
<name>A0A543FKU5_9MICO</name>
<evidence type="ECO:0000256" key="8">
    <source>
        <dbReference type="RuleBase" id="RU363041"/>
    </source>
</evidence>
<feature type="transmembrane region" description="Helical" evidence="8">
    <location>
        <begin position="190"/>
        <end position="211"/>
    </location>
</feature>
<dbReference type="EMBL" id="VFPE01000001">
    <property type="protein sequence ID" value="TQM34461.1"/>
    <property type="molecule type" value="Genomic_DNA"/>
</dbReference>
<feature type="transmembrane region" description="Helical" evidence="8">
    <location>
        <begin position="93"/>
        <end position="112"/>
    </location>
</feature>
<protein>
    <recommendedName>
        <fullName evidence="8">Probable membrane transporter protein</fullName>
    </recommendedName>
</protein>
<dbReference type="GO" id="GO:0005886">
    <property type="term" value="C:plasma membrane"/>
    <property type="evidence" value="ECO:0007669"/>
    <property type="project" value="UniProtKB-SubCell"/>
</dbReference>
<dbReference type="Proteomes" id="UP000320235">
    <property type="component" value="Unassembled WGS sequence"/>
</dbReference>
<dbReference type="AlphaFoldDB" id="A0A543FKU5"/>
<feature type="transmembrane region" description="Helical" evidence="8">
    <location>
        <begin position="217"/>
        <end position="239"/>
    </location>
</feature>
<comment type="similarity">
    <text evidence="2 8">Belongs to the 4-toluene sulfonate uptake permease (TSUP) (TC 2.A.102) family.</text>
</comment>
<accession>A0A543FKU5</accession>
<dbReference type="RefSeq" id="WP_141892927.1">
    <property type="nucleotide sequence ID" value="NZ_BAABLH010000001.1"/>
</dbReference>
<evidence type="ECO:0000313" key="10">
    <source>
        <dbReference type="Proteomes" id="UP000320235"/>
    </source>
</evidence>
<dbReference type="InterPro" id="IPR002781">
    <property type="entry name" value="TM_pro_TauE-like"/>
</dbReference>
<organism evidence="9 10">
    <name type="scientific">Microbacterium kyungheense</name>
    <dbReference type="NCBI Taxonomy" id="1263636"/>
    <lineage>
        <taxon>Bacteria</taxon>
        <taxon>Bacillati</taxon>
        <taxon>Actinomycetota</taxon>
        <taxon>Actinomycetes</taxon>
        <taxon>Micrococcales</taxon>
        <taxon>Microbacteriaceae</taxon>
        <taxon>Microbacterium</taxon>
    </lineage>
</organism>
<evidence type="ECO:0000256" key="5">
    <source>
        <dbReference type="ARBA" id="ARBA00022692"/>
    </source>
</evidence>
<keyword evidence="6 8" id="KW-1133">Transmembrane helix</keyword>
<dbReference type="PANTHER" id="PTHR30269">
    <property type="entry name" value="TRANSMEMBRANE PROTEIN YFCA"/>
    <property type="match status" value="1"/>
</dbReference>
<keyword evidence="4 8" id="KW-1003">Cell membrane</keyword>